<proteinExistence type="predicted"/>
<keyword evidence="2" id="KW-1133">Transmembrane helix</keyword>
<accession>A0A8C9TG33</accession>
<dbReference type="Pfam" id="PF06809">
    <property type="entry name" value="NPDC1"/>
    <property type="match status" value="1"/>
</dbReference>
<keyword evidence="3" id="KW-0732">Signal</keyword>
<dbReference type="GO" id="GO:0016020">
    <property type="term" value="C:membrane"/>
    <property type="evidence" value="ECO:0007669"/>
    <property type="project" value="InterPro"/>
</dbReference>
<sequence length="315" mass="33899">MLPLPRSGGSGGSGRTRVRAGALLCALLLAVSPSVPADKCPRLDCALEGRHFCQPGSSHCGPCLTPLVENDHGHCVPTKRHAHSSRTATLPELDEQIDLLSSIIAKQQEAEEQFSAANRSPAPANGRPIAPPNPERSANSTMTAPPESRGNEPTTTPHPAPVPTGRTGPLIVPYPSKDTLFIVMISLCVFVGIIALILAAVCVIRLQKSLQLAQKVDYPAFGSTDSKISEKTQGDKNLAQSAQMYHYQHQKQQMLSLEKHKDDPKIPESGATSDEENEDGDFTVYECPGLAPTGEMEVKNPLFDDCGLHPQRKHK</sequence>
<feature type="chain" id="PRO_5034641067" evidence="3">
    <location>
        <begin position="38"/>
        <end position="315"/>
    </location>
</feature>
<reference evidence="4" key="2">
    <citation type="submission" date="2025-08" db="UniProtKB">
        <authorList>
            <consortium name="Ensembl"/>
        </authorList>
    </citation>
    <scope>IDENTIFICATION</scope>
</reference>
<keyword evidence="2" id="KW-0812">Transmembrane</keyword>
<evidence type="ECO:0000313" key="5">
    <source>
        <dbReference type="Proteomes" id="UP000694397"/>
    </source>
</evidence>
<feature type="transmembrane region" description="Helical" evidence="2">
    <location>
        <begin position="180"/>
        <end position="204"/>
    </location>
</feature>
<keyword evidence="5" id="KW-1185">Reference proteome</keyword>
<dbReference type="Ensembl" id="ENSSFOT00015047716.1">
    <property type="protein sequence ID" value="ENSSFOP00015046581.1"/>
    <property type="gene ID" value="ENSSFOG00015024433.1"/>
</dbReference>
<dbReference type="OrthoDB" id="6270617at2759"/>
<evidence type="ECO:0000256" key="3">
    <source>
        <dbReference type="SAM" id="SignalP"/>
    </source>
</evidence>
<name>A0A8C9TG33_SCLFO</name>
<feature type="region of interest" description="Disordered" evidence="1">
    <location>
        <begin position="252"/>
        <end position="286"/>
    </location>
</feature>
<evidence type="ECO:0000256" key="2">
    <source>
        <dbReference type="SAM" id="Phobius"/>
    </source>
</evidence>
<feature type="signal peptide" evidence="3">
    <location>
        <begin position="1"/>
        <end position="37"/>
    </location>
</feature>
<evidence type="ECO:0000256" key="1">
    <source>
        <dbReference type="SAM" id="MobiDB-lite"/>
    </source>
</evidence>
<dbReference type="PANTHER" id="PTHR23352">
    <property type="entry name" value="NEURAL PROLIFERATION DIFFERENTIATION AND CONTROL PROTEIN-1 NPDC-1 PROTEIN"/>
    <property type="match status" value="1"/>
</dbReference>
<dbReference type="AlphaFoldDB" id="A0A8C9TG33"/>
<feature type="compositionally biased region" description="Basic and acidic residues" evidence="1">
    <location>
        <begin position="257"/>
        <end position="266"/>
    </location>
</feature>
<reference evidence="4 5" key="1">
    <citation type="submission" date="2019-04" db="EMBL/GenBank/DDBJ databases">
        <authorList>
            <consortium name="Wellcome Sanger Institute Data Sharing"/>
        </authorList>
    </citation>
    <scope>NUCLEOTIDE SEQUENCE [LARGE SCALE GENOMIC DNA]</scope>
</reference>
<feature type="region of interest" description="Disordered" evidence="1">
    <location>
        <begin position="110"/>
        <end position="166"/>
    </location>
</feature>
<protein>
    <submittedName>
        <fullName evidence="4">Neural proliferation, differentiation and control, 1a</fullName>
    </submittedName>
</protein>
<feature type="region of interest" description="Disordered" evidence="1">
    <location>
        <begin position="296"/>
        <end position="315"/>
    </location>
</feature>
<dbReference type="CTD" id="794093"/>
<reference evidence="4" key="3">
    <citation type="submission" date="2025-09" db="UniProtKB">
        <authorList>
            <consortium name="Ensembl"/>
        </authorList>
    </citation>
    <scope>IDENTIFICATION</scope>
</reference>
<gene>
    <name evidence="4" type="primary">LOC108922597</name>
</gene>
<dbReference type="GeneTree" id="ENSGT00440000038604"/>
<dbReference type="PANTHER" id="PTHR23352:SF2">
    <property type="entry name" value="NEURAL PROLIFERATION DIFFERENTIATION AND CONTROL PROTEIN 1"/>
    <property type="match status" value="1"/>
</dbReference>
<organism evidence="4 5">
    <name type="scientific">Scleropages formosus</name>
    <name type="common">Asian bonytongue</name>
    <name type="synonym">Osteoglossum formosum</name>
    <dbReference type="NCBI Taxonomy" id="113540"/>
    <lineage>
        <taxon>Eukaryota</taxon>
        <taxon>Metazoa</taxon>
        <taxon>Chordata</taxon>
        <taxon>Craniata</taxon>
        <taxon>Vertebrata</taxon>
        <taxon>Euteleostomi</taxon>
        <taxon>Actinopterygii</taxon>
        <taxon>Neopterygii</taxon>
        <taxon>Teleostei</taxon>
        <taxon>Osteoglossocephala</taxon>
        <taxon>Osteoglossomorpha</taxon>
        <taxon>Osteoglossiformes</taxon>
        <taxon>Osteoglossidae</taxon>
        <taxon>Scleropages</taxon>
    </lineage>
</organism>
<keyword evidence="2" id="KW-0472">Membrane</keyword>
<dbReference type="InterPro" id="IPR009635">
    <property type="entry name" value="NPDC1"/>
</dbReference>
<dbReference type="KEGG" id="sfm:108922597"/>
<dbReference type="Proteomes" id="UP000694397">
    <property type="component" value="Chromosome 6"/>
</dbReference>
<evidence type="ECO:0000313" key="4">
    <source>
        <dbReference type="Ensembl" id="ENSSFOP00015046581.1"/>
    </source>
</evidence>